<protein>
    <recommendedName>
        <fullName evidence="3">F-box domain-containing protein</fullName>
    </recommendedName>
</protein>
<accession>A0AAE0MIT0</accession>
<evidence type="ECO:0008006" key="3">
    <source>
        <dbReference type="Google" id="ProtNLM"/>
    </source>
</evidence>
<evidence type="ECO:0000313" key="2">
    <source>
        <dbReference type="Proteomes" id="UP001286456"/>
    </source>
</evidence>
<dbReference type="EMBL" id="JAUEPO010000002">
    <property type="protein sequence ID" value="KAK3334186.1"/>
    <property type="molecule type" value="Genomic_DNA"/>
</dbReference>
<proteinExistence type="predicted"/>
<dbReference type="AlphaFoldDB" id="A0AAE0MIT0"/>
<dbReference type="Proteomes" id="UP001286456">
    <property type="component" value="Unassembled WGS sequence"/>
</dbReference>
<keyword evidence="2" id="KW-1185">Reference proteome</keyword>
<name>A0AAE0MIT0_9PEZI</name>
<organism evidence="1 2">
    <name type="scientific">Cercophora scortea</name>
    <dbReference type="NCBI Taxonomy" id="314031"/>
    <lineage>
        <taxon>Eukaryota</taxon>
        <taxon>Fungi</taxon>
        <taxon>Dikarya</taxon>
        <taxon>Ascomycota</taxon>
        <taxon>Pezizomycotina</taxon>
        <taxon>Sordariomycetes</taxon>
        <taxon>Sordariomycetidae</taxon>
        <taxon>Sordariales</taxon>
        <taxon>Lasiosphaeriaceae</taxon>
        <taxon>Cercophora</taxon>
    </lineage>
</organism>
<comment type="caution">
    <text evidence="1">The sequence shown here is derived from an EMBL/GenBank/DDBJ whole genome shotgun (WGS) entry which is preliminary data.</text>
</comment>
<reference evidence="1" key="2">
    <citation type="submission" date="2023-06" db="EMBL/GenBank/DDBJ databases">
        <authorList>
            <consortium name="Lawrence Berkeley National Laboratory"/>
            <person name="Haridas S."/>
            <person name="Hensen N."/>
            <person name="Bonometti L."/>
            <person name="Westerberg I."/>
            <person name="Brannstrom I.O."/>
            <person name="Guillou S."/>
            <person name="Cros-Aarteil S."/>
            <person name="Calhoun S."/>
            <person name="Kuo A."/>
            <person name="Mondo S."/>
            <person name="Pangilinan J."/>
            <person name="Riley R."/>
            <person name="Labutti K."/>
            <person name="Andreopoulos B."/>
            <person name="Lipzen A."/>
            <person name="Chen C."/>
            <person name="Yanf M."/>
            <person name="Daum C."/>
            <person name="Ng V."/>
            <person name="Clum A."/>
            <person name="Steindorff A."/>
            <person name="Ohm R."/>
            <person name="Martin F."/>
            <person name="Silar P."/>
            <person name="Natvig D."/>
            <person name="Lalanne C."/>
            <person name="Gautier V."/>
            <person name="Ament-Velasquez S.L."/>
            <person name="Kruys A."/>
            <person name="Hutchinson M.I."/>
            <person name="Powell A.J."/>
            <person name="Barry K."/>
            <person name="Miller A.N."/>
            <person name="Grigoriev I.V."/>
            <person name="Debuchy R."/>
            <person name="Gladieux P."/>
            <person name="Thoren M.H."/>
            <person name="Johannesson H."/>
        </authorList>
    </citation>
    <scope>NUCLEOTIDE SEQUENCE</scope>
    <source>
        <strain evidence="1">SMH4131-1</strain>
    </source>
</reference>
<sequence length="221" mass="25099">MDPSPKPPHLPFELWLQIIQATATLPDNLARTWLDCRLVSRFFKQATEETFLLYHMREMWVEMTLGIWEVDNNEDDYDTGVVFKRLSPDGSRAVFGGGWNVLPGDESDEDHCTWRPVLVPAYVKDGFGCGFTGLDGCPPHIIRLGDLVGGTPLIGLEIDCFAKEISVLWRETMGAFLRDQVRLQMLRDWRDGKSMRDDGQEERSLLYLDSPTSVAVDITCT</sequence>
<evidence type="ECO:0000313" key="1">
    <source>
        <dbReference type="EMBL" id="KAK3334186.1"/>
    </source>
</evidence>
<gene>
    <name evidence="1" type="ORF">B0T19DRAFT_420262</name>
</gene>
<reference evidence="1" key="1">
    <citation type="journal article" date="2023" name="Mol. Phylogenet. Evol.">
        <title>Genome-scale phylogeny and comparative genomics of the fungal order Sordariales.</title>
        <authorList>
            <person name="Hensen N."/>
            <person name="Bonometti L."/>
            <person name="Westerberg I."/>
            <person name="Brannstrom I.O."/>
            <person name="Guillou S."/>
            <person name="Cros-Aarteil S."/>
            <person name="Calhoun S."/>
            <person name="Haridas S."/>
            <person name="Kuo A."/>
            <person name="Mondo S."/>
            <person name="Pangilinan J."/>
            <person name="Riley R."/>
            <person name="LaButti K."/>
            <person name="Andreopoulos B."/>
            <person name="Lipzen A."/>
            <person name="Chen C."/>
            <person name="Yan M."/>
            <person name="Daum C."/>
            <person name="Ng V."/>
            <person name="Clum A."/>
            <person name="Steindorff A."/>
            <person name="Ohm R.A."/>
            <person name="Martin F."/>
            <person name="Silar P."/>
            <person name="Natvig D.O."/>
            <person name="Lalanne C."/>
            <person name="Gautier V."/>
            <person name="Ament-Velasquez S.L."/>
            <person name="Kruys A."/>
            <person name="Hutchinson M.I."/>
            <person name="Powell A.J."/>
            <person name="Barry K."/>
            <person name="Miller A.N."/>
            <person name="Grigoriev I.V."/>
            <person name="Debuchy R."/>
            <person name="Gladieux P."/>
            <person name="Hiltunen Thoren M."/>
            <person name="Johannesson H."/>
        </authorList>
    </citation>
    <scope>NUCLEOTIDE SEQUENCE</scope>
    <source>
        <strain evidence="1">SMH4131-1</strain>
    </source>
</reference>